<comment type="similarity">
    <text evidence="2">Belongs to the serine/threonine dehydratase family.</text>
</comment>
<name>A0A4R3MD72_9HYPH</name>
<evidence type="ECO:0000259" key="6">
    <source>
        <dbReference type="PROSITE" id="PS51671"/>
    </source>
</evidence>
<evidence type="ECO:0000256" key="3">
    <source>
        <dbReference type="ARBA" id="ARBA00022898"/>
    </source>
</evidence>
<accession>A0A4R3MD72</accession>
<dbReference type="GO" id="GO:0003941">
    <property type="term" value="F:L-serine ammonia-lyase activity"/>
    <property type="evidence" value="ECO:0007669"/>
    <property type="project" value="UniProtKB-EC"/>
</dbReference>
<reference evidence="7 8" key="1">
    <citation type="submission" date="2019-03" db="EMBL/GenBank/DDBJ databases">
        <title>Genomic Encyclopedia of Type Strains, Phase IV (KMG-IV): sequencing the most valuable type-strain genomes for metagenomic binning, comparative biology and taxonomic classification.</title>
        <authorList>
            <person name="Goeker M."/>
        </authorList>
    </citation>
    <scope>NUCLEOTIDE SEQUENCE [LARGE SCALE GENOMIC DNA]</scope>
    <source>
        <strain evidence="7 8">DSM 19345</strain>
    </source>
</reference>
<dbReference type="PANTHER" id="PTHR48078:SF6">
    <property type="entry name" value="L-THREONINE DEHYDRATASE CATABOLIC TDCB"/>
    <property type="match status" value="1"/>
</dbReference>
<gene>
    <name evidence="7" type="ORF">EDC22_104264</name>
</gene>
<dbReference type="GO" id="GO:0006567">
    <property type="term" value="P:L-threonine catabolic process"/>
    <property type="evidence" value="ECO:0007669"/>
    <property type="project" value="InterPro"/>
</dbReference>
<evidence type="ECO:0000313" key="8">
    <source>
        <dbReference type="Proteomes" id="UP000295678"/>
    </source>
</evidence>
<sequence>MSARLAISLDDVRAAAEVIRGHVLRTPLVPAPRLATLAGTRVAVKYENLQVTNAFKERGALNRLAALGPDERRRGVVTLSAGNHAQAVACHARRLGIPATIVMPRTTPFTKVASTEAFGATVVLDGETVAECRDAVDQFIERDGLTLVHPYDDPLVMAGQGTIALEMLEEMPDLDCLVVPVGGGGLISGIAVAARALKPDIAIYGVQTSLYASMAAALAGRPACCGGDTLAEGIAVKSVSPAAVEILKKYRIEVLEVDESAIERAIYAYLTLQKTLAEGAGAAGLAAVLAEPERFAGRSVGLVLTGGNIDPRLLSAIAVRALEREDRVVSFRITVRDRPGELGHVTSILGREGANILEVSHQRLLLDVPAMRATADITVETRDRDHAERIRQALEAAGMTVSRLVPRQRPES</sequence>
<comment type="caution">
    <text evidence="7">The sequence shown here is derived from an EMBL/GenBank/DDBJ whole genome shotgun (WGS) entry which is preliminary data.</text>
</comment>
<dbReference type="PROSITE" id="PS51671">
    <property type="entry name" value="ACT"/>
    <property type="match status" value="1"/>
</dbReference>
<keyword evidence="3" id="KW-0663">Pyridoxal phosphate</keyword>
<dbReference type="RefSeq" id="WP_132806248.1">
    <property type="nucleotide sequence ID" value="NZ_SMAK01000004.1"/>
</dbReference>
<evidence type="ECO:0000313" key="7">
    <source>
        <dbReference type="EMBL" id="TCT11501.1"/>
    </source>
</evidence>
<evidence type="ECO:0000256" key="4">
    <source>
        <dbReference type="ARBA" id="ARBA00023239"/>
    </source>
</evidence>
<dbReference type="OrthoDB" id="9811476at2"/>
<dbReference type="CDD" id="cd01562">
    <property type="entry name" value="Thr-dehyd"/>
    <property type="match status" value="1"/>
</dbReference>
<dbReference type="Pfam" id="PF00291">
    <property type="entry name" value="PALP"/>
    <property type="match status" value="1"/>
</dbReference>
<dbReference type="InterPro" id="IPR001926">
    <property type="entry name" value="TrpB-like_PALP"/>
</dbReference>
<dbReference type="EMBL" id="SMAK01000004">
    <property type="protein sequence ID" value="TCT11501.1"/>
    <property type="molecule type" value="Genomic_DNA"/>
</dbReference>
<dbReference type="CDD" id="cd04886">
    <property type="entry name" value="ACT_ThrD-II-like"/>
    <property type="match status" value="1"/>
</dbReference>
<dbReference type="PANTHER" id="PTHR48078">
    <property type="entry name" value="THREONINE DEHYDRATASE, MITOCHONDRIAL-RELATED"/>
    <property type="match status" value="1"/>
</dbReference>
<dbReference type="Gene3D" id="3.40.50.1100">
    <property type="match status" value="2"/>
</dbReference>
<dbReference type="Pfam" id="PF01842">
    <property type="entry name" value="ACT"/>
    <property type="match status" value="1"/>
</dbReference>
<dbReference type="InterPro" id="IPR044561">
    <property type="entry name" value="ACT_ThrD-II-like"/>
</dbReference>
<dbReference type="NCBIfam" id="NF005600">
    <property type="entry name" value="PRK07334.1"/>
    <property type="match status" value="1"/>
</dbReference>
<dbReference type="AlphaFoldDB" id="A0A4R3MD72"/>
<evidence type="ECO:0000256" key="2">
    <source>
        <dbReference type="ARBA" id="ARBA00010869"/>
    </source>
</evidence>
<dbReference type="FunFam" id="3.40.50.1100:FF:000005">
    <property type="entry name" value="Threonine dehydratase catabolic"/>
    <property type="match status" value="1"/>
</dbReference>
<dbReference type="InterPro" id="IPR036052">
    <property type="entry name" value="TrpB-like_PALP_sf"/>
</dbReference>
<protein>
    <submittedName>
        <fullName evidence="7">Threonine dehydratase</fullName>
    </submittedName>
</protein>
<dbReference type="InterPro" id="IPR050147">
    <property type="entry name" value="Ser/Thr_Dehydratase"/>
</dbReference>
<evidence type="ECO:0000256" key="5">
    <source>
        <dbReference type="ARBA" id="ARBA00049406"/>
    </source>
</evidence>
<dbReference type="GO" id="GO:0004794">
    <property type="term" value="F:threonine deaminase activity"/>
    <property type="evidence" value="ECO:0007669"/>
    <property type="project" value="InterPro"/>
</dbReference>
<dbReference type="NCBIfam" id="TIGR01127">
    <property type="entry name" value="ilvA_1Cterm"/>
    <property type="match status" value="1"/>
</dbReference>
<proteinExistence type="inferred from homology"/>
<dbReference type="Gene3D" id="3.30.70.260">
    <property type="match status" value="1"/>
</dbReference>
<evidence type="ECO:0000256" key="1">
    <source>
        <dbReference type="ARBA" id="ARBA00001933"/>
    </source>
</evidence>
<dbReference type="InterPro" id="IPR005789">
    <property type="entry name" value="Thr_deHydtase_catblc"/>
</dbReference>
<keyword evidence="4" id="KW-0456">Lyase</keyword>
<dbReference type="GO" id="GO:0006565">
    <property type="term" value="P:L-serine catabolic process"/>
    <property type="evidence" value="ECO:0007669"/>
    <property type="project" value="TreeGrafter"/>
</dbReference>
<feature type="domain" description="ACT" evidence="6">
    <location>
        <begin position="330"/>
        <end position="409"/>
    </location>
</feature>
<dbReference type="GO" id="GO:0009097">
    <property type="term" value="P:isoleucine biosynthetic process"/>
    <property type="evidence" value="ECO:0007669"/>
    <property type="project" value="TreeGrafter"/>
</dbReference>
<organism evidence="7 8">
    <name type="scientific">Tepidamorphus gemmatus</name>
    <dbReference type="NCBI Taxonomy" id="747076"/>
    <lineage>
        <taxon>Bacteria</taxon>
        <taxon>Pseudomonadati</taxon>
        <taxon>Pseudomonadota</taxon>
        <taxon>Alphaproteobacteria</taxon>
        <taxon>Hyphomicrobiales</taxon>
        <taxon>Tepidamorphaceae</taxon>
        <taxon>Tepidamorphus</taxon>
    </lineage>
</organism>
<comment type="catalytic activity">
    <reaction evidence="5">
        <text>L-serine = pyruvate + NH4(+)</text>
        <dbReference type="Rhea" id="RHEA:19169"/>
        <dbReference type="ChEBI" id="CHEBI:15361"/>
        <dbReference type="ChEBI" id="CHEBI:28938"/>
        <dbReference type="ChEBI" id="CHEBI:33384"/>
        <dbReference type="EC" id="4.3.1.17"/>
    </reaction>
</comment>
<dbReference type="SUPFAM" id="SSF53686">
    <property type="entry name" value="Tryptophan synthase beta subunit-like PLP-dependent enzymes"/>
    <property type="match status" value="1"/>
</dbReference>
<comment type="cofactor">
    <cofactor evidence="1">
        <name>pyridoxal 5'-phosphate</name>
        <dbReference type="ChEBI" id="CHEBI:597326"/>
    </cofactor>
</comment>
<keyword evidence="8" id="KW-1185">Reference proteome</keyword>
<dbReference type="InterPro" id="IPR002912">
    <property type="entry name" value="ACT_dom"/>
</dbReference>
<dbReference type="Proteomes" id="UP000295678">
    <property type="component" value="Unassembled WGS sequence"/>
</dbReference>